<name>A0AAQ3N7E8_VIGMU</name>
<reference evidence="1 2" key="1">
    <citation type="journal article" date="2023" name="Life. Sci Alliance">
        <title>Evolutionary insights into 3D genome organization and epigenetic landscape of Vigna mungo.</title>
        <authorList>
            <person name="Junaid A."/>
            <person name="Singh B."/>
            <person name="Bhatia S."/>
        </authorList>
    </citation>
    <scope>NUCLEOTIDE SEQUENCE [LARGE SCALE GENOMIC DNA]</scope>
    <source>
        <strain evidence="1">Urdbean</strain>
    </source>
</reference>
<dbReference type="GO" id="GO:0006887">
    <property type="term" value="P:exocytosis"/>
    <property type="evidence" value="ECO:0007669"/>
    <property type="project" value="TreeGrafter"/>
</dbReference>
<accession>A0AAQ3N7E8</accession>
<dbReference type="Proteomes" id="UP001374535">
    <property type="component" value="Chromosome 7"/>
</dbReference>
<protein>
    <submittedName>
        <fullName evidence="1">Uncharacterized protein</fullName>
    </submittedName>
</protein>
<dbReference type="PANTHER" id="PTHR16092:SF14">
    <property type="entry name" value="EXOCYST COMPLEX COMPONENT 1 ISOFORM X1"/>
    <property type="match status" value="1"/>
</dbReference>
<sequence>MHGITERYLSSQKADAAGFFVDEACHQIERNEMNVRSTGVLSYIPRFATLATRMEQYIQVNLVGDIISLPGSSISEALQTTFSEFLKRLTDRDFGVCMSVLEHAKSCLLSNPLRPEAPQII</sequence>
<dbReference type="PANTHER" id="PTHR16092">
    <property type="entry name" value="SEC3/SYNTAXIN-RELATED"/>
    <property type="match status" value="1"/>
</dbReference>
<dbReference type="GO" id="GO:0005886">
    <property type="term" value="C:plasma membrane"/>
    <property type="evidence" value="ECO:0007669"/>
    <property type="project" value="TreeGrafter"/>
</dbReference>
<dbReference type="EMBL" id="CP144694">
    <property type="protein sequence ID" value="WVZ04287.1"/>
    <property type="molecule type" value="Genomic_DNA"/>
</dbReference>
<evidence type="ECO:0000313" key="2">
    <source>
        <dbReference type="Proteomes" id="UP001374535"/>
    </source>
</evidence>
<dbReference type="GO" id="GO:0005546">
    <property type="term" value="F:phosphatidylinositol-4,5-bisphosphate binding"/>
    <property type="evidence" value="ECO:0007669"/>
    <property type="project" value="TreeGrafter"/>
</dbReference>
<organism evidence="1 2">
    <name type="scientific">Vigna mungo</name>
    <name type="common">Black gram</name>
    <name type="synonym">Phaseolus mungo</name>
    <dbReference type="NCBI Taxonomy" id="3915"/>
    <lineage>
        <taxon>Eukaryota</taxon>
        <taxon>Viridiplantae</taxon>
        <taxon>Streptophyta</taxon>
        <taxon>Embryophyta</taxon>
        <taxon>Tracheophyta</taxon>
        <taxon>Spermatophyta</taxon>
        <taxon>Magnoliopsida</taxon>
        <taxon>eudicotyledons</taxon>
        <taxon>Gunneridae</taxon>
        <taxon>Pentapetalae</taxon>
        <taxon>rosids</taxon>
        <taxon>fabids</taxon>
        <taxon>Fabales</taxon>
        <taxon>Fabaceae</taxon>
        <taxon>Papilionoideae</taxon>
        <taxon>50 kb inversion clade</taxon>
        <taxon>NPAAA clade</taxon>
        <taxon>indigoferoid/millettioid clade</taxon>
        <taxon>Phaseoleae</taxon>
        <taxon>Vigna</taxon>
    </lineage>
</organism>
<evidence type="ECO:0000313" key="1">
    <source>
        <dbReference type="EMBL" id="WVZ04287.1"/>
    </source>
</evidence>
<gene>
    <name evidence="1" type="ORF">V8G54_025093</name>
</gene>
<dbReference type="GO" id="GO:0006893">
    <property type="term" value="P:Golgi to plasma membrane transport"/>
    <property type="evidence" value="ECO:0007669"/>
    <property type="project" value="TreeGrafter"/>
</dbReference>
<dbReference type="AlphaFoldDB" id="A0AAQ3N7E8"/>
<keyword evidence="2" id="KW-1185">Reference proteome</keyword>
<proteinExistence type="predicted"/>
<dbReference type="GO" id="GO:0000145">
    <property type="term" value="C:exocyst"/>
    <property type="evidence" value="ECO:0007669"/>
    <property type="project" value="TreeGrafter"/>
</dbReference>